<reference evidence="2" key="3">
    <citation type="submission" date="2024-02" db="UniProtKB">
        <authorList>
            <consortium name="WormBaseParasite"/>
        </authorList>
    </citation>
    <scope>IDENTIFICATION</scope>
    <source>
        <strain evidence="2">pt0022</strain>
    </source>
</reference>
<organism evidence="1 2">
    <name type="scientific">Wuchereria bancrofti</name>
    <dbReference type="NCBI Taxonomy" id="6293"/>
    <lineage>
        <taxon>Eukaryota</taxon>
        <taxon>Metazoa</taxon>
        <taxon>Ecdysozoa</taxon>
        <taxon>Nematoda</taxon>
        <taxon>Chromadorea</taxon>
        <taxon>Rhabditida</taxon>
        <taxon>Spirurina</taxon>
        <taxon>Spiruromorpha</taxon>
        <taxon>Filarioidea</taxon>
        <taxon>Onchocercidae</taxon>
        <taxon>Wuchereria</taxon>
    </lineage>
</organism>
<reference evidence="1" key="1">
    <citation type="submission" date="2015-03" db="EMBL/GenBank/DDBJ databases">
        <title>Wuchereria bancrofti Genome Sequencing Papua New Guinea Strain.</title>
        <authorList>
            <person name="Small S.T."/>
            <person name="Serre D."/>
            <person name="Zimmerman P.A."/>
        </authorList>
    </citation>
    <scope>NUCLEOTIDE SEQUENCE [LARGE SCALE GENOMIC DNA]</scope>
    <source>
        <strain evidence="1">pt0022</strain>
    </source>
</reference>
<evidence type="ECO:0000313" key="1">
    <source>
        <dbReference type="Proteomes" id="UP000093561"/>
    </source>
</evidence>
<evidence type="ECO:0000313" key="2">
    <source>
        <dbReference type="WBParaSite" id="mrna-Wban_09285"/>
    </source>
</evidence>
<sequence>MSLAPFFDKAPSIINKPDGSVLFECMCNANPEPTMQWFFKLYCICIYFCPIIELYRIRRPRNVYELVMSPILLPVKGFPRPSLPITAPLIKSTWPPKPERKRFPTESAAIEAVLDRFPKIKRQKTQYQISELIRILLKFIN</sequence>
<protein>
    <submittedName>
        <fullName evidence="2">Uncharacterized protein</fullName>
    </submittedName>
</protein>
<reference evidence="1" key="2">
    <citation type="journal article" date="2016" name="Mol. Ecol.">
        <title>Population genomics of the filarial nematode parasite Wuchereria bancrofti from mosquitoes.</title>
        <authorList>
            <person name="Small S.T."/>
            <person name="Reimer L.J."/>
            <person name="Tisch D.J."/>
            <person name="King C.L."/>
            <person name="Christensen B.M."/>
            <person name="Siba P.M."/>
            <person name="Kazura J.W."/>
            <person name="Serre D."/>
            <person name="Zimmerman P.A."/>
        </authorList>
    </citation>
    <scope>NUCLEOTIDE SEQUENCE</scope>
    <source>
        <strain evidence="1">pt0022</strain>
    </source>
</reference>
<name>A0AAF5Q3K1_WUCBA</name>
<dbReference type="Proteomes" id="UP000093561">
    <property type="component" value="Unassembled WGS sequence"/>
</dbReference>
<dbReference type="AlphaFoldDB" id="A0AAF5Q3K1"/>
<accession>A0AAF5Q3K1</accession>
<proteinExistence type="predicted"/>
<dbReference type="WBParaSite" id="mrna-Wban_09285">
    <property type="protein sequence ID" value="mrna-Wban_09285"/>
    <property type="gene ID" value="Wban_09285"/>
</dbReference>